<evidence type="ECO:0000256" key="3">
    <source>
        <dbReference type="ARBA" id="ARBA00022679"/>
    </source>
</evidence>
<comment type="similarity">
    <text evidence="1">Belongs to the CFA/CMAS family.</text>
</comment>
<evidence type="ECO:0000256" key="2">
    <source>
        <dbReference type="ARBA" id="ARBA00022603"/>
    </source>
</evidence>
<keyword evidence="5" id="KW-0443">Lipid metabolism</keyword>
<evidence type="ECO:0000256" key="4">
    <source>
        <dbReference type="ARBA" id="ARBA00022691"/>
    </source>
</evidence>
<keyword evidence="8" id="KW-1185">Reference proteome</keyword>
<sequence length="432" mass="48978">MVLVAPACTSGIFGMESLLRRLFGRIVQRGDLLVTSASGERWRFGDGSGQRVAIRFTDRRAQWGILLAPDKKLGELFMDGRLIVEQGDIYAFLDLVLGQLHGQRDPLIIRIIERGRMLYRRIAQANGQQRSRRNVAHHYDLDGGLYDLFLDSDRQYSCAYYEDGDATLEDAQLAKRRHIAAKLVMRPGDRVLDIGCGWGGLGLYLADVAGAAEVLGVTLSSEQLGIARRRAKDAGLDRQVSFELQDYRTLGGSFDRIVSVGMFEHVGVTNYRTFFETCRDRLSEDGVMLLHTIGLSDGPHSNNPWIEKYIFPGGALPALSELLPIIERSGLVLTDVEVLRLHYAFTLRDWRERFLARRDEALALYDERFCRMWEFYLAACEVAFRHRNVVVFQLQLARRQEAVPLTRGYIAEMEEALKRAERRDSQSAVAAE</sequence>
<dbReference type="GO" id="GO:0004386">
    <property type="term" value="F:helicase activity"/>
    <property type="evidence" value="ECO:0007669"/>
    <property type="project" value="UniProtKB-KW"/>
</dbReference>
<evidence type="ECO:0000256" key="1">
    <source>
        <dbReference type="ARBA" id="ARBA00010815"/>
    </source>
</evidence>
<dbReference type="PANTHER" id="PTHR43667">
    <property type="entry name" value="CYCLOPROPANE-FATTY-ACYL-PHOSPHOLIPID SYNTHASE"/>
    <property type="match status" value="1"/>
</dbReference>
<proteinExistence type="inferred from homology"/>
<evidence type="ECO:0000313" key="8">
    <source>
        <dbReference type="Proteomes" id="UP001143372"/>
    </source>
</evidence>
<dbReference type="AlphaFoldDB" id="A0A9W6J155"/>
<evidence type="ECO:0000313" key="7">
    <source>
        <dbReference type="EMBL" id="GLK67355.1"/>
    </source>
</evidence>
<dbReference type="PANTHER" id="PTHR43667:SF1">
    <property type="entry name" value="CYCLOPROPANE-FATTY-ACYL-PHOSPHOLIPID SYNTHASE"/>
    <property type="match status" value="1"/>
</dbReference>
<keyword evidence="3" id="KW-0808">Transferase</keyword>
<gene>
    <name evidence="7" type="primary">dnaC</name>
    <name evidence="7" type="ORF">GCM10008179_09930</name>
</gene>
<dbReference type="Proteomes" id="UP001143372">
    <property type="component" value="Unassembled WGS sequence"/>
</dbReference>
<keyword evidence="7" id="KW-0067">ATP-binding</keyword>
<dbReference type="CDD" id="cd02440">
    <property type="entry name" value="AdoMet_MTases"/>
    <property type="match status" value="1"/>
</dbReference>
<dbReference type="GO" id="GO:0008168">
    <property type="term" value="F:methyltransferase activity"/>
    <property type="evidence" value="ECO:0007669"/>
    <property type="project" value="UniProtKB-KW"/>
</dbReference>
<accession>A0A9W6J155</accession>
<dbReference type="GO" id="GO:0008610">
    <property type="term" value="P:lipid biosynthetic process"/>
    <property type="evidence" value="ECO:0007669"/>
    <property type="project" value="InterPro"/>
</dbReference>
<keyword evidence="4" id="KW-0949">S-adenosyl-L-methionine</keyword>
<keyword evidence="7" id="KW-0547">Nucleotide-binding</keyword>
<name>A0A9W6J155_9HYPH</name>
<dbReference type="Pfam" id="PF02353">
    <property type="entry name" value="CMAS"/>
    <property type="match status" value="1"/>
</dbReference>
<dbReference type="InterPro" id="IPR050723">
    <property type="entry name" value="CFA/CMAS"/>
</dbReference>
<protein>
    <submittedName>
        <fullName evidence="7">Replicative DNA helicase</fullName>
    </submittedName>
</protein>
<organism evidence="7 8">
    <name type="scientific">Hansschlegelia plantiphila</name>
    <dbReference type="NCBI Taxonomy" id="374655"/>
    <lineage>
        <taxon>Bacteria</taxon>
        <taxon>Pseudomonadati</taxon>
        <taxon>Pseudomonadota</taxon>
        <taxon>Alphaproteobacteria</taxon>
        <taxon>Hyphomicrobiales</taxon>
        <taxon>Methylopilaceae</taxon>
        <taxon>Hansschlegelia</taxon>
    </lineage>
</organism>
<evidence type="ECO:0000256" key="5">
    <source>
        <dbReference type="ARBA" id="ARBA00023098"/>
    </source>
</evidence>
<feature type="active site" evidence="6">
    <location>
        <position position="380"/>
    </location>
</feature>
<dbReference type="SUPFAM" id="SSF53335">
    <property type="entry name" value="S-adenosyl-L-methionine-dependent methyltransferases"/>
    <property type="match status" value="1"/>
</dbReference>
<dbReference type="InterPro" id="IPR003333">
    <property type="entry name" value="CMAS"/>
</dbReference>
<dbReference type="EMBL" id="BSFI01000004">
    <property type="protein sequence ID" value="GLK67355.1"/>
    <property type="molecule type" value="Genomic_DNA"/>
</dbReference>
<dbReference type="PIRSF" id="PIRSF003085">
    <property type="entry name" value="CMAS"/>
    <property type="match status" value="1"/>
</dbReference>
<reference evidence="7" key="2">
    <citation type="submission" date="2023-01" db="EMBL/GenBank/DDBJ databases">
        <authorList>
            <person name="Sun Q."/>
            <person name="Evtushenko L."/>
        </authorList>
    </citation>
    <scope>NUCLEOTIDE SEQUENCE</scope>
    <source>
        <strain evidence="7">VKM B-2347</strain>
    </source>
</reference>
<dbReference type="Gene3D" id="3.40.50.150">
    <property type="entry name" value="Vaccinia Virus protein VP39"/>
    <property type="match status" value="1"/>
</dbReference>
<keyword evidence="2" id="KW-0489">Methyltransferase</keyword>
<keyword evidence="7" id="KW-0347">Helicase</keyword>
<dbReference type="InterPro" id="IPR029063">
    <property type="entry name" value="SAM-dependent_MTases_sf"/>
</dbReference>
<reference evidence="7" key="1">
    <citation type="journal article" date="2014" name="Int. J. Syst. Evol. Microbiol.">
        <title>Complete genome sequence of Corynebacterium casei LMG S-19264T (=DSM 44701T), isolated from a smear-ripened cheese.</title>
        <authorList>
            <consortium name="US DOE Joint Genome Institute (JGI-PGF)"/>
            <person name="Walter F."/>
            <person name="Albersmeier A."/>
            <person name="Kalinowski J."/>
            <person name="Ruckert C."/>
        </authorList>
    </citation>
    <scope>NUCLEOTIDE SEQUENCE</scope>
    <source>
        <strain evidence="7">VKM B-2347</strain>
    </source>
</reference>
<dbReference type="GO" id="GO:0032259">
    <property type="term" value="P:methylation"/>
    <property type="evidence" value="ECO:0007669"/>
    <property type="project" value="UniProtKB-KW"/>
</dbReference>
<evidence type="ECO:0000256" key="6">
    <source>
        <dbReference type="PIRSR" id="PIRSR003085-1"/>
    </source>
</evidence>
<keyword evidence="7" id="KW-0378">Hydrolase</keyword>
<comment type="caution">
    <text evidence="7">The sequence shown here is derived from an EMBL/GenBank/DDBJ whole genome shotgun (WGS) entry which is preliminary data.</text>
</comment>